<dbReference type="RefSeq" id="WP_346026099.1">
    <property type="nucleotide sequence ID" value="NZ_BAAACO010000002.1"/>
</dbReference>
<dbReference type="EMBL" id="BAAACO010000002">
    <property type="protein sequence ID" value="GAA0860178.1"/>
    <property type="molecule type" value="Genomic_DNA"/>
</dbReference>
<gene>
    <name evidence="1" type="ORF">GCM10008916_25360</name>
</gene>
<dbReference type="Proteomes" id="UP001501764">
    <property type="component" value="Unassembled WGS sequence"/>
</dbReference>
<protein>
    <submittedName>
        <fullName evidence="1">Uncharacterized protein</fullName>
    </submittedName>
</protein>
<reference evidence="1 2" key="1">
    <citation type="journal article" date="2019" name="Int. J. Syst. Evol. Microbiol.">
        <title>The Global Catalogue of Microorganisms (GCM) 10K type strain sequencing project: providing services to taxonomists for standard genome sequencing and annotation.</title>
        <authorList>
            <consortium name="The Broad Institute Genomics Platform"/>
            <consortium name="The Broad Institute Genome Sequencing Center for Infectious Disease"/>
            <person name="Wu L."/>
            <person name="Ma J."/>
        </authorList>
    </citation>
    <scope>NUCLEOTIDE SEQUENCE [LARGE SCALE GENOMIC DNA]</scope>
    <source>
        <strain evidence="1 2">JCM 6485</strain>
    </source>
</reference>
<evidence type="ECO:0000313" key="1">
    <source>
        <dbReference type="EMBL" id="GAA0860178.1"/>
    </source>
</evidence>
<sequence length="75" mass="8333">MREDKIIQIIPATKNMYAVYKDGDSTFRVPIVCYALVEGNIGSTKESIRGVEPMVMGQDGIVDFVSDSNFIEISE</sequence>
<organism evidence="1 2">
    <name type="scientific">Clostridium nitritogenes</name>
    <dbReference type="NCBI Taxonomy" id="83340"/>
    <lineage>
        <taxon>Bacteria</taxon>
        <taxon>Bacillati</taxon>
        <taxon>Bacillota</taxon>
        <taxon>Clostridia</taxon>
        <taxon>Eubacteriales</taxon>
        <taxon>Clostridiaceae</taxon>
        <taxon>Clostridium</taxon>
    </lineage>
</organism>
<name>A0ABN1LTP1_9CLOT</name>
<evidence type="ECO:0000313" key="2">
    <source>
        <dbReference type="Proteomes" id="UP001501764"/>
    </source>
</evidence>
<keyword evidence="2" id="KW-1185">Reference proteome</keyword>
<proteinExistence type="predicted"/>
<comment type="caution">
    <text evidence="1">The sequence shown here is derived from an EMBL/GenBank/DDBJ whole genome shotgun (WGS) entry which is preliminary data.</text>
</comment>
<accession>A0ABN1LTP1</accession>